<feature type="domain" description="FecR protein" evidence="2">
    <location>
        <begin position="175"/>
        <end position="268"/>
    </location>
</feature>
<dbReference type="PANTHER" id="PTHR30273">
    <property type="entry name" value="PERIPLASMIC SIGNAL SENSOR AND SIGMA FACTOR ACTIVATOR FECR-RELATED"/>
    <property type="match status" value="1"/>
</dbReference>
<dbReference type="InterPro" id="IPR012373">
    <property type="entry name" value="Ferrdict_sens_TM"/>
</dbReference>
<evidence type="ECO:0000313" key="4">
    <source>
        <dbReference type="EMBL" id="HJF71482.1"/>
    </source>
</evidence>
<reference evidence="4" key="2">
    <citation type="submission" date="2021-09" db="EMBL/GenBank/DDBJ databases">
        <authorList>
            <person name="Gilroy R."/>
        </authorList>
    </citation>
    <scope>NUCLEOTIDE SEQUENCE</scope>
    <source>
        <strain evidence="4">6966</strain>
    </source>
</reference>
<sequence>MKRHGYSVFRSVNLILRYLSGEISEQEKSEYIRMIEDTGLRPSDWAGDALLNGLSAENDFDTKTAYNHFLSKVSPKPRVRRWTRRWIAALWIFPLIIGGVFWKINREEPEKKIEKQIFPVSSKAYVELADGRSIDLTASTDSLSEKDGTLILRDSTRLVYSGKNKTSGQLIYNVLNVPRGGEFSLILADGTRVWVNSDSRLRYPVHFENGKREVFLQGEAYFEVARDTKHPFVVHTSLGQIEVLGTEFNIQDYADESQVITTLVNGVVRYASTDGENCILKPGFQVVDKVGIENLQICEVNLDEYVGWKNGLYVFYDDTLEKIMQRISRNYDVEVEFENENLKKLRFSGELERYNQVEAFLRIVELGGDAVFVVEGKKIKIEPK</sequence>
<dbReference type="Proteomes" id="UP000742098">
    <property type="component" value="Unassembled WGS sequence"/>
</dbReference>
<dbReference type="Gene3D" id="3.55.50.30">
    <property type="match status" value="1"/>
</dbReference>
<dbReference type="PANTHER" id="PTHR30273:SF2">
    <property type="entry name" value="PROTEIN FECR"/>
    <property type="match status" value="1"/>
</dbReference>
<dbReference type="InterPro" id="IPR006860">
    <property type="entry name" value="FecR"/>
</dbReference>
<dbReference type="Pfam" id="PF16344">
    <property type="entry name" value="FecR_C"/>
    <property type="match status" value="1"/>
</dbReference>
<reference evidence="4" key="1">
    <citation type="journal article" date="2021" name="PeerJ">
        <title>Extensive microbial diversity within the chicken gut microbiome revealed by metagenomics and culture.</title>
        <authorList>
            <person name="Gilroy R."/>
            <person name="Ravi A."/>
            <person name="Getino M."/>
            <person name="Pursley I."/>
            <person name="Horton D.L."/>
            <person name="Alikhan N.F."/>
            <person name="Baker D."/>
            <person name="Gharbi K."/>
            <person name="Hall N."/>
            <person name="Watson M."/>
            <person name="Adriaenssens E.M."/>
            <person name="Foster-Nyarko E."/>
            <person name="Jarju S."/>
            <person name="Secka A."/>
            <person name="Antonio M."/>
            <person name="Oren A."/>
            <person name="Chaudhuri R.R."/>
            <person name="La Ragione R."/>
            <person name="Hildebrand F."/>
            <person name="Pallen M.J."/>
        </authorList>
    </citation>
    <scope>NUCLEOTIDE SEQUENCE</scope>
    <source>
        <strain evidence="4">6966</strain>
    </source>
</reference>
<evidence type="ECO:0000259" key="3">
    <source>
        <dbReference type="Pfam" id="PF16344"/>
    </source>
</evidence>
<keyword evidence="1" id="KW-0812">Transmembrane</keyword>
<keyword evidence="1" id="KW-0472">Membrane</keyword>
<gene>
    <name evidence="4" type="ORF">K8V05_12080</name>
</gene>
<name>A0A921KZ76_9BACT</name>
<dbReference type="Pfam" id="PF04773">
    <property type="entry name" value="FecR"/>
    <property type="match status" value="1"/>
</dbReference>
<comment type="caution">
    <text evidence="4">The sequence shown here is derived from an EMBL/GenBank/DDBJ whole genome shotgun (WGS) entry which is preliminary data.</text>
</comment>
<dbReference type="InterPro" id="IPR032508">
    <property type="entry name" value="FecR_C"/>
</dbReference>
<protein>
    <submittedName>
        <fullName evidence="4">FecR domain-containing protein</fullName>
    </submittedName>
</protein>
<dbReference type="EMBL" id="DYVS01000224">
    <property type="protein sequence ID" value="HJF71482.1"/>
    <property type="molecule type" value="Genomic_DNA"/>
</dbReference>
<dbReference type="PIRSF" id="PIRSF018266">
    <property type="entry name" value="FecR"/>
    <property type="match status" value="1"/>
</dbReference>
<feature type="domain" description="Protein FecR C-terminal" evidence="3">
    <location>
        <begin position="313"/>
        <end position="381"/>
    </location>
</feature>
<keyword evidence="1" id="KW-1133">Transmembrane helix</keyword>
<dbReference type="GO" id="GO:0016989">
    <property type="term" value="F:sigma factor antagonist activity"/>
    <property type="evidence" value="ECO:0007669"/>
    <property type="project" value="TreeGrafter"/>
</dbReference>
<evidence type="ECO:0000313" key="5">
    <source>
        <dbReference type="Proteomes" id="UP000742098"/>
    </source>
</evidence>
<organism evidence="4 5">
    <name type="scientific">Butyricimonas virosa</name>
    <dbReference type="NCBI Taxonomy" id="544645"/>
    <lineage>
        <taxon>Bacteria</taxon>
        <taxon>Pseudomonadati</taxon>
        <taxon>Bacteroidota</taxon>
        <taxon>Bacteroidia</taxon>
        <taxon>Bacteroidales</taxon>
        <taxon>Odoribacteraceae</taxon>
        <taxon>Butyricimonas</taxon>
    </lineage>
</organism>
<evidence type="ECO:0000256" key="1">
    <source>
        <dbReference type="SAM" id="Phobius"/>
    </source>
</evidence>
<feature type="transmembrane region" description="Helical" evidence="1">
    <location>
        <begin position="86"/>
        <end position="104"/>
    </location>
</feature>
<evidence type="ECO:0000259" key="2">
    <source>
        <dbReference type="Pfam" id="PF04773"/>
    </source>
</evidence>
<proteinExistence type="predicted"/>
<dbReference type="AlphaFoldDB" id="A0A921KZ76"/>
<accession>A0A921KZ76</accession>
<dbReference type="Gene3D" id="2.60.120.1440">
    <property type="match status" value="1"/>
</dbReference>